<dbReference type="AlphaFoldDB" id="A0A3S0V3F8"/>
<reference evidence="1 2" key="1">
    <citation type="submission" date="2018-12" db="EMBL/GenBank/DDBJ databases">
        <authorList>
            <person name="Yang Y."/>
        </authorList>
    </citation>
    <scope>NUCLEOTIDE SEQUENCE [LARGE SCALE GENOMIC DNA]</scope>
    <source>
        <strain evidence="1 2">GSF71</strain>
    </source>
</reference>
<protein>
    <submittedName>
        <fullName evidence="1">Uncharacterized protein</fullName>
    </submittedName>
</protein>
<proteinExistence type="predicted"/>
<organism evidence="1 2">
    <name type="scientific">Azospirillum doebereinerae</name>
    <dbReference type="NCBI Taxonomy" id="92933"/>
    <lineage>
        <taxon>Bacteria</taxon>
        <taxon>Pseudomonadati</taxon>
        <taxon>Pseudomonadota</taxon>
        <taxon>Alphaproteobacteria</taxon>
        <taxon>Rhodospirillales</taxon>
        <taxon>Azospirillaceae</taxon>
        <taxon>Azospirillum</taxon>
    </lineage>
</organism>
<gene>
    <name evidence="1" type="ORF">EJ913_25470</name>
</gene>
<dbReference type="Proteomes" id="UP000280346">
    <property type="component" value="Unassembled WGS sequence"/>
</dbReference>
<comment type="caution">
    <text evidence="1">The sequence shown here is derived from an EMBL/GenBank/DDBJ whole genome shotgun (WGS) entry which is preliminary data.</text>
</comment>
<evidence type="ECO:0000313" key="2">
    <source>
        <dbReference type="Proteomes" id="UP000280346"/>
    </source>
</evidence>
<dbReference type="EMBL" id="RZIJ01000027">
    <property type="protein sequence ID" value="RUQ65099.1"/>
    <property type="molecule type" value="Genomic_DNA"/>
</dbReference>
<sequence length="75" mass="8338">MAMKDLLDRFSNGGRLDSSELEQLRIFYETLEPRMRDLAASLHPTPAATEAHAAVMEKLRRITAMSPSATMPPPP</sequence>
<accession>A0A3S0V3F8</accession>
<name>A0A3S0V3F8_9PROT</name>
<keyword evidence="2" id="KW-1185">Reference proteome</keyword>
<evidence type="ECO:0000313" key="1">
    <source>
        <dbReference type="EMBL" id="RUQ65099.1"/>
    </source>
</evidence>
<dbReference type="RefSeq" id="WP_127003225.1">
    <property type="nucleotide sequence ID" value="NZ_CP173192.1"/>
</dbReference>